<keyword evidence="1" id="KW-0472">Membrane</keyword>
<gene>
    <name evidence="2" type="ORF">NECAME_09113</name>
</gene>
<feature type="transmembrane region" description="Helical" evidence="1">
    <location>
        <begin position="26"/>
        <end position="47"/>
    </location>
</feature>
<keyword evidence="3" id="KW-1185">Reference proteome</keyword>
<keyword evidence="1" id="KW-0812">Transmembrane</keyword>
<keyword evidence="1" id="KW-1133">Transmembrane helix</keyword>
<accession>W2TEP5</accession>
<sequence length="125" mass="14707">MFLAEKPQGVDIRDANQKKFEAKGKYVMRLWLNTLLAAMLLVIVTALEPFEDEFLKERPTRAFPFLLRITPLIGYDRRYGSKVDKVPLSTEQIDSTDGVIARMRRDGHMLKRYTCRFKFCRIFDE</sequence>
<dbReference type="KEGG" id="nai:NECAME_09113"/>
<evidence type="ECO:0000256" key="1">
    <source>
        <dbReference type="SAM" id="Phobius"/>
    </source>
</evidence>
<dbReference type="OrthoDB" id="5849065at2759"/>
<dbReference type="EMBL" id="KI659063">
    <property type="protein sequence ID" value="ETN80530.1"/>
    <property type="molecule type" value="Genomic_DNA"/>
</dbReference>
<proteinExistence type="predicted"/>
<dbReference type="Proteomes" id="UP000053676">
    <property type="component" value="Unassembled WGS sequence"/>
</dbReference>
<evidence type="ECO:0000313" key="3">
    <source>
        <dbReference type="Proteomes" id="UP000053676"/>
    </source>
</evidence>
<dbReference type="AlphaFoldDB" id="W2TEP5"/>
<organism evidence="2 3">
    <name type="scientific">Necator americanus</name>
    <name type="common">Human hookworm</name>
    <dbReference type="NCBI Taxonomy" id="51031"/>
    <lineage>
        <taxon>Eukaryota</taxon>
        <taxon>Metazoa</taxon>
        <taxon>Ecdysozoa</taxon>
        <taxon>Nematoda</taxon>
        <taxon>Chromadorea</taxon>
        <taxon>Rhabditida</taxon>
        <taxon>Rhabditina</taxon>
        <taxon>Rhabditomorpha</taxon>
        <taxon>Strongyloidea</taxon>
        <taxon>Ancylostomatidae</taxon>
        <taxon>Bunostominae</taxon>
        <taxon>Necator</taxon>
    </lineage>
</organism>
<protein>
    <submittedName>
        <fullName evidence="2">Uncharacterized protein</fullName>
    </submittedName>
</protein>
<name>W2TEP5_NECAM</name>
<reference evidence="3" key="1">
    <citation type="journal article" date="2014" name="Nat. Genet.">
        <title>Genome of the human hookworm Necator americanus.</title>
        <authorList>
            <person name="Tang Y.T."/>
            <person name="Gao X."/>
            <person name="Rosa B.A."/>
            <person name="Abubucker S."/>
            <person name="Hallsworth-Pepin K."/>
            <person name="Martin J."/>
            <person name="Tyagi R."/>
            <person name="Heizer E."/>
            <person name="Zhang X."/>
            <person name="Bhonagiri-Palsikar V."/>
            <person name="Minx P."/>
            <person name="Warren W.C."/>
            <person name="Wang Q."/>
            <person name="Zhan B."/>
            <person name="Hotez P.J."/>
            <person name="Sternberg P.W."/>
            <person name="Dougall A."/>
            <person name="Gaze S.T."/>
            <person name="Mulvenna J."/>
            <person name="Sotillo J."/>
            <person name="Ranganathan S."/>
            <person name="Rabelo E.M."/>
            <person name="Wilson R.K."/>
            <person name="Felgner P.L."/>
            <person name="Bethony J."/>
            <person name="Hawdon J.M."/>
            <person name="Gasser R.B."/>
            <person name="Loukas A."/>
            <person name="Mitreva M."/>
        </authorList>
    </citation>
    <scope>NUCLEOTIDE SEQUENCE [LARGE SCALE GENOMIC DNA]</scope>
</reference>
<evidence type="ECO:0000313" key="2">
    <source>
        <dbReference type="EMBL" id="ETN80530.1"/>
    </source>
</evidence>